<dbReference type="EMBL" id="BAAAPF010000004">
    <property type="protein sequence ID" value="GAA2108629.1"/>
    <property type="molecule type" value="Genomic_DNA"/>
</dbReference>
<proteinExistence type="predicted"/>
<protein>
    <recommendedName>
        <fullName evidence="3">Exo-alpha-sialidase</fullName>
    </recommendedName>
</protein>
<evidence type="ECO:0000313" key="1">
    <source>
        <dbReference type="EMBL" id="GAA2108629.1"/>
    </source>
</evidence>
<evidence type="ECO:0000313" key="2">
    <source>
        <dbReference type="Proteomes" id="UP001500443"/>
    </source>
</evidence>
<dbReference type="RefSeq" id="WP_344287296.1">
    <property type="nucleotide sequence ID" value="NZ_BAAAPF010000004.1"/>
</dbReference>
<accession>A0ABN2XEA5</accession>
<organism evidence="1 2">
    <name type="scientific">Streptomyces synnematoformans</name>
    <dbReference type="NCBI Taxonomy" id="415721"/>
    <lineage>
        <taxon>Bacteria</taxon>
        <taxon>Bacillati</taxon>
        <taxon>Actinomycetota</taxon>
        <taxon>Actinomycetes</taxon>
        <taxon>Kitasatosporales</taxon>
        <taxon>Streptomycetaceae</taxon>
        <taxon>Streptomyces</taxon>
    </lineage>
</organism>
<gene>
    <name evidence="1" type="ORF">GCM10009802_04530</name>
</gene>
<dbReference type="Proteomes" id="UP001500443">
    <property type="component" value="Unassembled WGS sequence"/>
</dbReference>
<name>A0ABN2XEA5_9ACTN</name>
<evidence type="ECO:0008006" key="3">
    <source>
        <dbReference type="Google" id="ProtNLM"/>
    </source>
</evidence>
<reference evidence="1 2" key="1">
    <citation type="journal article" date="2019" name="Int. J. Syst. Evol. Microbiol.">
        <title>The Global Catalogue of Microorganisms (GCM) 10K type strain sequencing project: providing services to taxonomists for standard genome sequencing and annotation.</title>
        <authorList>
            <consortium name="The Broad Institute Genomics Platform"/>
            <consortium name="The Broad Institute Genome Sequencing Center for Infectious Disease"/>
            <person name="Wu L."/>
            <person name="Ma J."/>
        </authorList>
    </citation>
    <scope>NUCLEOTIDE SEQUENCE [LARGE SCALE GENOMIC DNA]</scope>
    <source>
        <strain evidence="1 2">JCM 15481</strain>
    </source>
</reference>
<sequence length="87" mass="9777">MPAVPVLRQGSGWHRVIIDARTTMTSDSQPAAGLLDRPRMTLRVSRDGGRTWGREKRYYDRDCNPPLLNGTYPPCECPRHRGKGAAE</sequence>
<comment type="caution">
    <text evidence="1">The sequence shown here is derived from an EMBL/GenBank/DDBJ whole genome shotgun (WGS) entry which is preliminary data.</text>
</comment>
<keyword evidence="2" id="KW-1185">Reference proteome</keyword>